<dbReference type="PANTHER" id="PTHR36113">
    <property type="entry name" value="LYASE, PUTATIVE-RELATED-RELATED"/>
    <property type="match status" value="1"/>
</dbReference>
<dbReference type="SUPFAM" id="SSF54593">
    <property type="entry name" value="Glyoxalase/Bleomycin resistance protein/Dihydroxybiphenyl dioxygenase"/>
    <property type="match status" value="1"/>
</dbReference>
<feature type="domain" description="VOC" evidence="1">
    <location>
        <begin position="10"/>
        <end position="133"/>
    </location>
</feature>
<dbReference type="InterPro" id="IPR029068">
    <property type="entry name" value="Glyas_Bleomycin-R_OHBP_Dase"/>
</dbReference>
<name>A0A6M2YGM2_9SPHN</name>
<dbReference type="Gene3D" id="3.10.180.10">
    <property type="entry name" value="2,3-Dihydroxybiphenyl 1,2-Dioxygenase, domain 1"/>
    <property type="match status" value="1"/>
</dbReference>
<dbReference type="InterPro" id="IPR051332">
    <property type="entry name" value="Fosfomycin_Res_Enzymes"/>
</dbReference>
<dbReference type="AlphaFoldDB" id="A0A6M2YGM2"/>
<organism evidence="2">
    <name type="scientific">Sphingomonas adhaesiva</name>
    <dbReference type="NCBI Taxonomy" id="28212"/>
    <lineage>
        <taxon>Bacteria</taxon>
        <taxon>Pseudomonadati</taxon>
        <taxon>Pseudomonadota</taxon>
        <taxon>Alphaproteobacteria</taxon>
        <taxon>Sphingomonadales</taxon>
        <taxon>Sphingomonadaceae</taxon>
        <taxon>Sphingomonas</taxon>
    </lineage>
</organism>
<evidence type="ECO:0000259" key="1">
    <source>
        <dbReference type="PROSITE" id="PS51819"/>
    </source>
</evidence>
<dbReference type="InterPro" id="IPR004360">
    <property type="entry name" value="Glyas_Fos-R_dOase_dom"/>
</dbReference>
<dbReference type="InterPro" id="IPR037523">
    <property type="entry name" value="VOC_core"/>
</dbReference>
<reference evidence="2" key="1">
    <citation type="submission" date="2018-04" db="EMBL/GenBank/DDBJ databases">
        <title>A novel toxin-quenching regulation in bacteria and its application to resistance cultivars and selection markers.</title>
        <authorList>
            <person name="Choi O."/>
            <person name="Kang B."/>
            <person name="Lee Y."/>
            <person name="Park J."/>
            <person name="Chun H.J."/>
            <person name="Kim M.C."/>
            <person name="Kim J."/>
        </authorList>
    </citation>
    <scope>NUCLEOTIDE SEQUENCE</scope>
    <source>
        <strain evidence="2">SG14</strain>
    </source>
</reference>
<dbReference type="PANTHER" id="PTHR36113:SF3">
    <property type="entry name" value="SLL5075 PROTEIN"/>
    <property type="match status" value="1"/>
</dbReference>
<evidence type="ECO:0000313" key="2">
    <source>
        <dbReference type="EMBL" id="QDK65289.1"/>
    </source>
</evidence>
<proteinExistence type="predicted"/>
<dbReference type="CDD" id="cd06587">
    <property type="entry name" value="VOC"/>
    <property type="match status" value="1"/>
</dbReference>
<dbReference type="PROSITE" id="PS51819">
    <property type="entry name" value="VOC"/>
    <property type="match status" value="1"/>
</dbReference>
<dbReference type="EMBL" id="MH253465">
    <property type="protein sequence ID" value="QDK65289.1"/>
    <property type="molecule type" value="Genomic_DNA"/>
</dbReference>
<gene>
    <name evidence="2" type="primary">stdA</name>
</gene>
<dbReference type="Pfam" id="PF00903">
    <property type="entry name" value="Glyoxalase"/>
    <property type="match status" value="1"/>
</dbReference>
<accession>A0A6M2YGM2</accession>
<protein>
    <submittedName>
        <fullName evidence="2">Toxoflavin degradation enzyme</fullName>
    </submittedName>
</protein>
<sequence>MIRSSETDLGLSHVALVVRDLDKSIAFYQEFADLQVIHRRTAGGDIEEVAWMADGSRPFALVLVASTNLNDTPLGPFGHIGIACAKPGDVSRRAAEAERRGILRSAPRNDGPPVGLWTYISDPDGNTLELSFGQEIAFSIGSGDDALEVSSIT</sequence>